<protein>
    <submittedName>
        <fullName evidence="1">Uncharacterized protein</fullName>
    </submittedName>
</protein>
<name>A0A9W8RSE2_9HYPO</name>
<proteinExistence type="predicted"/>
<dbReference type="AlphaFoldDB" id="A0A9W8RSE2"/>
<comment type="caution">
    <text evidence="1">The sequence shown here is derived from an EMBL/GenBank/DDBJ whole genome shotgun (WGS) entry which is preliminary data.</text>
</comment>
<sequence length="194" mass="22153">MSSILSSLGRASTQRLVARVPSQRPFLTRSTPALHQTRHFRSTPRTHQKVPGEYEIKQDSRVCPGGCSYTELLRTVQSLRSDIIIIDKRTVDLLRLNEESFHERVHREYLRNRTADTAKAYTDSSGTVRVYYPMTSEDKEKVIFGVCTSGEVQTVEATNSIPEEKETTSSYGENKPYYIKRAFQSLRSCLWASP</sequence>
<evidence type="ECO:0000313" key="1">
    <source>
        <dbReference type="EMBL" id="KAJ4250544.1"/>
    </source>
</evidence>
<evidence type="ECO:0000313" key="2">
    <source>
        <dbReference type="Proteomes" id="UP001152049"/>
    </source>
</evidence>
<keyword evidence="2" id="KW-1185">Reference proteome</keyword>
<organism evidence="1 2">
    <name type="scientific">Fusarium torreyae</name>
    <dbReference type="NCBI Taxonomy" id="1237075"/>
    <lineage>
        <taxon>Eukaryota</taxon>
        <taxon>Fungi</taxon>
        <taxon>Dikarya</taxon>
        <taxon>Ascomycota</taxon>
        <taxon>Pezizomycotina</taxon>
        <taxon>Sordariomycetes</taxon>
        <taxon>Hypocreomycetidae</taxon>
        <taxon>Hypocreales</taxon>
        <taxon>Nectriaceae</taxon>
        <taxon>Fusarium</taxon>
    </lineage>
</organism>
<accession>A0A9W8RSE2</accession>
<gene>
    <name evidence="1" type="ORF">NW762_011799</name>
</gene>
<dbReference type="Proteomes" id="UP001152049">
    <property type="component" value="Unassembled WGS sequence"/>
</dbReference>
<reference evidence="1" key="1">
    <citation type="submission" date="2022-09" db="EMBL/GenBank/DDBJ databases">
        <title>Fusarium specimens isolated from Avocado Roots.</title>
        <authorList>
            <person name="Stajich J."/>
            <person name="Roper C."/>
            <person name="Heimlech-Rivalta G."/>
        </authorList>
    </citation>
    <scope>NUCLEOTIDE SEQUENCE</scope>
    <source>
        <strain evidence="1">CF00136</strain>
    </source>
</reference>
<dbReference type="EMBL" id="JAOQAZ010000030">
    <property type="protein sequence ID" value="KAJ4250544.1"/>
    <property type="molecule type" value="Genomic_DNA"/>
</dbReference>